<dbReference type="FunFam" id="3.50.50.100:FF:000017">
    <property type="entry name" value="Sulfide-quinone reductase"/>
    <property type="match status" value="1"/>
</dbReference>
<comment type="similarity">
    <text evidence="11">Belongs to the SQRD family.</text>
</comment>
<evidence type="ECO:0000256" key="11">
    <source>
        <dbReference type="ARBA" id="ARBA00060891"/>
    </source>
</evidence>
<dbReference type="GO" id="GO:0019646">
    <property type="term" value="P:aerobic electron transport chain"/>
    <property type="evidence" value="ECO:0007669"/>
    <property type="project" value="TreeGrafter"/>
</dbReference>
<dbReference type="RefSeq" id="WP_281799913.1">
    <property type="nucleotide sequence ID" value="NZ_BSEC01000001.1"/>
</dbReference>
<keyword evidence="4" id="KW-0874">Quinone</keyword>
<evidence type="ECO:0000256" key="1">
    <source>
        <dbReference type="ARBA" id="ARBA00001974"/>
    </source>
</evidence>
<sequence>MAHVVILGAGIGGVAAAIEVRDELAKAHQVTVVSDIPNFQFTPSNPWLAVNWRKPEELKVPLAPVFRKKNIGFTDVGAKTVHPKENRVELNNGESLSYDYLVIATGPKLAFGEIPGLGPHGGHTHSICTLQHAEIASTAWEEFCKDPGPIVIGAAPAVSCFGPAYEYAMIVSTDLRRRGIRHKVPMTFVTAEPYIGHLGLGGVGDTKGMLESAFRDRDIKWITNAKTTAVEPGLLKCDELNDDGSLKKSHEIPFKFGMMMPAFTGIDALMGVEGLVNPRGFVLIDKNQRNPTYPNVFGVGVCVAIPPAEPTPVATGMPKTGYMIESMVTATAHNIAALINGKEAKEEGTWNAVCLADFGDRGVAFVAQPQIPPRNVNWSSEGRWVHLAKIAYEKYFLRKVRKGQSEPVYERYIMKLLGIKRLRDAL</sequence>
<evidence type="ECO:0000256" key="4">
    <source>
        <dbReference type="ARBA" id="ARBA00022719"/>
    </source>
</evidence>
<evidence type="ECO:0000256" key="12">
    <source>
        <dbReference type="ARBA" id="ARBA00066453"/>
    </source>
</evidence>
<dbReference type="InterPro" id="IPR051169">
    <property type="entry name" value="NADH-Q_oxidoreductase"/>
</dbReference>
<keyword evidence="17" id="KW-1185">Reference proteome</keyword>
<evidence type="ECO:0000256" key="8">
    <source>
        <dbReference type="ARBA" id="ARBA00023136"/>
    </source>
</evidence>
<evidence type="ECO:0000256" key="2">
    <source>
        <dbReference type="ARBA" id="ARBA00004170"/>
    </source>
</evidence>
<evidence type="ECO:0000313" key="17">
    <source>
        <dbReference type="Proteomes" id="UP001144323"/>
    </source>
</evidence>
<evidence type="ECO:0000256" key="5">
    <source>
        <dbReference type="ARBA" id="ARBA00022741"/>
    </source>
</evidence>
<evidence type="ECO:0000256" key="13">
    <source>
        <dbReference type="ARBA" id="ARBA00071264"/>
    </source>
</evidence>
<dbReference type="GO" id="GO:0070224">
    <property type="term" value="F:sulfide:quinone oxidoreductase activity"/>
    <property type="evidence" value="ECO:0007669"/>
    <property type="project" value="UniProtKB-EC"/>
</dbReference>
<evidence type="ECO:0000256" key="10">
    <source>
        <dbReference type="ARBA" id="ARBA00054727"/>
    </source>
</evidence>
<keyword evidence="6" id="KW-0274">FAD</keyword>
<keyword evidence="3" id="KW-0285">Flavoprotein</keyword>
<evidence type="ECO:0000256" key="9">
    <source>
        <dbReference type="ARBA" id="ARBA00050821"/>
    </source>
</evidence>
<dbReference type="GO" id="GO:0048038">
    <property type="term" value="F:quinone binding"/>
    <property type="evidence" value="ECO:0007669"/>
    <property type="project" value="UniProtKB-KW"/>
</dbReference>
<keyword evidence="8" id="KW-0472">Membrane</keyword>
<organism evidence="16 17">
    <name type="scientific">Methylocystis echinoides</name>
    <dbReference type="NCBI Taxonomy" id="29468"/>
    <lineage>
        <taxon>Bacteria</taxon>
        <taxon>Pseudomonadati</taxon>
        <taxon>Pseudomonadota</taxon>
        <taxon>Alphaproteobacteria</taxon>
        <taxon>Hyphomicrobiales</taxon>
        <taxon>Methylocystaceae</taxon>
        <taxon>Methylocystis</taxon>
    </lineage>
</organism>
<dbReference type="GO" id="GO:0003955">
    <property type="term" value="F:NAD(P)H dehydrogenase (quinone) activity"/>
    <property type="evidence" value="ECO:0007669"/>
    <property type="project" value="TreeGrafter"/>
</dbReference>
<dbReference type="GO" id="GO:0016020">
    <property type="term" value="C:membrane"/>
    <property type="evidence" value="ECO:0007669"/>
    <property type="project" value="UniProtKB-SubCell"/>
</dbReference>
<dbReference type="InterPro" id="IPR023753">
    <property type="entry name" value="FAD/NAD-binding_dom"/>
</dbReference>
<name>A0A9W6GR15_9HYPH</name>
<evidence type="ECO:0000256" key="3">
    <source>
        <dbReference type="ARBA" id="ARBA00022630"/>
    </source>
</evidence>
<keyword evidence="7" id="KW-0560">Oxidoreductase</keyword>
<keyword evidence="5" id="KW-0547">Nucleotide-binding</keyword>
<dbReference type="InterPro" id="IPR036188">
    <property type="entry name" value="FAD/NAD-bd_sf"/>
</dbReference>
<evidence type="ECO:0000256" key="7">
    <source>
        <dbReference type="ARBA" id="ARBA00023002"/>
    </source>
</evidence>
<dbReference type="Gene3D" id="3.50.50.100">
    <property type="match status" value="1"/>
</dbReference>
<comment type="function">
    <text evidence="10">Catalyzes the oxidation of hydrogen sulfide, with the help of a quinone. Consecutive reaction cycles lead to the accumulation of a polysulfide product on the active site Cys residues; these products are released when they exceed a critical length, typically as cyclooctasulfur.</text>
</comment>
<dbReference type="Pfam" id="PF07992">
    <property type="entry name" value="Pyr_redox_2"/>
    <property type="match status" value="1"/>
</dbReference>
<dbReference type="Proteomes" id="UP001144323">
    <property type="component" value="Unassembled WGS sequence"/>
</dbReference>
<reference evidence="16" key="1">
    <citation type="journal article" date="2023" name="Int. J. Syst. Evol. Microbiol.">
        <title>Methylocystis iwaonis sp. nov., a type II methane-oxidizing bacterium from surface soil of a rice paddy field in Japan, and emended description of the genus Methylocystis (ex Whittenbury et al. 1970) Bowman et al. 1993.</title>
        <authorList>
            <person name="Kaise H."/>
            <person name="Sawadogo J.B."/>
            <person name="Alam M.S."/>
            <person name="Ueno C."/>
            <person name="Dianou D."/>
            <person name="Shinjo R."/>
            <person name="Asakawa S."/>
        </authorList>
    </citation>
    <scope>NUCLEOTIDE SEQUENCE</scope>
    <source>
        <strain evidence="16">LMG27198</strain>
    </source>
</reference>
<gene>
    <name evidence="16" type="primary">sqr</name>
    <name evidence="16" type="ORF">LMG27198_03220</name>
</gene>
<dbReference type="GO" id="GO:0000166">
    <property type="term" value="F:nucleotide binding"/>
    <property type="evidence" value="ECO:0007669"/>
    <property type="project" value="UniProtKB-KW"/>
</dbReference>
<comment type="caution">
    <text evidence="16">The sequence shown here is derived from an EMBL/GenBank/DDBJ whole genome shotgun (WGS) entry which is preliminary data.</text>
</comment>
<dbReference type="SUPFAM" id="SSF51905">
    <property type="entry name" value="FAD/NAD(P)-binding domain"/>
    <property type="match status" value="2"/>
</dbReference>
<proteinExistence type="inferred from homology"/>
<dbReference type="PANTHER" id="PTHR42913">
    <property type="entry name" value="APOPTOSIS-INDUCING FACTOR 1"/>
    <property type="match status" value="1"/>
</dbReference>
<evidence type="ECO:0000256" key="14">
    <source>
        <dbReference type="ARBA" id="ARBA00081101"/>
    </source>
</evidence>
<dbReference type="AlphaFoldDB" id="A0A9W6GR15"/>
<comment type="cofactor">
    <cofactor evidence="1">
        <name>FAD</name>
        <dbReference type="ChEBI" id="CHEBI:57692"/>
    </cofactor>
</comment>
<dbReference type="PANTHER" id="PTHR42913:SF6">
    <property type="entry name" value="SULFIDE-QUINONE REDUCTASE"/>
    <property type="match status" value="1"/>
</dbReference>
<comment type="catalytic activity">
    <reaction evidence="9">
        <text>n a quinone + n hydrogen sulfide + n H(+) = polysulfur(n-2) + n a quinol</text>
        <dbReference type="Rhea" id="RHEA:30239"/>
        <dbReference type="Rhea" id="RHEA-COMP:19475"/>
        <dbReference type="ChEBI" id="CHEBI:15378"/>
        <dbReference type="ChEBI" id="CHEBI:17909"/>
        <dbReference type="ChEBI" id="CHEBI:24646"/>
        <dbReference type="ChEBI" id="CHEBI:29919"/>
        <dbReference type="ChEBI" id="CHEBI:132124"/>
        <dbReference type="EC" id="1.8.5.4"/>
    </reaction>
</comment>
<evidence type="ECO:0000313" key="16">
    <source>
        <dbReference type="EMBL" id="GLI91330.1"/>
    </source>
</evidence>
<dbReference type="EC" id="1.8.5.4" evidence="12"/>
<protein>
    <recommendedName>
        <fullName evidence="13">Sulfide-quinone reductase</fullName>
        <ecNumber evidence="12">1.8.5.4</ecNumber>
    </recommendedName>
    <alternativeName>
        <fullName evidence="14">Sulfide:quinone oxidoreductase</fullName>
    </alternativeName>
</protein>
<evidence type="ECO:0000256" key="6">
    <source>
        <dbReference type="ARBA" id="ARBA00022827"/>
    </source>
</evidence>
<feature type="domain" description="FAD/NAD(P)-binding" evidence="15">
    <location>
        <begin position="3"/>
        <end position="307"/>
    </location>
</feature>
<dbReference type="EMBL" id="BSEC01000001">
    <property type="protein sequence ID" value="GLI91330.1"/>
    <property type="molecule type" value="Genomic_DNA"/>
</dbReference>
<comment type="subcellular location">
    <subcellularLocation>
        <location evidence="2">Membrane</location>
        <topology evidence="2">Peripheral membrane protein</topology>
    </subcellularLocation>
</comment>
<accession>A0A9W6GR15</accession>
<evidence type="ECO:0000259" key="15">
    <source>
        <dbReference type="Pfam" id="PF07992"/>
    </source>
</evidence>